<organism evidence="2 3">
    <name type="scientific">Dibothriocephalus latus</name>
    <name type="common">Fish tapeworm</name>
    <name type="synonym">Diphyllobothrium latum</name>
    <dbReference type="NCBI Taxonomy" id="60516"/>
    <lineage>
        <taxon>Eukaryota</taxon>
        <taxon>Metazoa</taxon>
        <taxon>Spiralia</taxon>
        <taxon>Lophotrochozoa</taxon>
        <taxon>Platyhelminthes</taxon>
        <taxon>Cestoda</taxon>
        <taxon>Eucestoda</taxon>
        <taxon>Diphyllobothriidea</taxon>
        <taxon>Diphyllobothriidae</taxon>
        <taxon>Dibothriocephalus</taxon>
    </lineage>
</organism>
<evidence type="ECO:0000313" key="3">
    <source>
        <dbReference type="Proteomes" id="UP000281553"/>
    </source>
</evidence>
<keyword evidence="3" id="KW-1185">Reference proteome</keyword>
<proteinExistence type="predicted"/>
<feature type="region of interest" description="Disordered" evidence="1">
    <location>
        <begin position="1"/>
        <end position="106"/>
    </location>
</feature>
<feature type="compositionally biased region" description="Polar residues" evidence="1">
    <location>
        <begin position="97"/>
        <end position="106"/>
    </location>
</feature>
<accession>A0A3P7N9W0</accession>
<evidence type="ECO:0000256" key="1">
    <source>
        <dbReference type="SAM" id="MobiDB-lite"/>
    </source>
</evidence>
<feature type="compositionally biased region" description="Polar residues" evidence="1">
    <location>
        <begin position="43"/>
        <end position="54"/>
    </location>
</feature>
<gene>
    <name evidence="2" type="ORF">DILT_LOCUS17857</name>
</gene>
<feature type="region of interest" description="Disordered" evidence="1">
    <location>
        <begin position="118"/>
        <end position="162"/>
    </location>
</feature>
<dbReference type="EMBL" id="UYRU01095356">
    <property type="protein sequence ID" value="VDN39394.1"/>
    <property type="molecule type" value="Genomic_DNA"/>
</dbReference>
<protein>
    <submittedName>
        <fullName evidence="2">Uncharacterized protein</fullName>
    </submittedName>
</protein>
<reference evidence="2 3" key="1">
    <citation type="submission" date="2018-11" db="EMBL/GenBank/DDBJ databases">
        <authorList>
            <consortium name="Pathogen Informatics"/>
        </authorList>
    </citation>
    <scope>NUCLEOTIDE SEQUENCE [LARGE SCALE GENOMIC DNA]</scope>
</reference>
<sequence length="162" mass="17416">MRQSYNRSAPTDRFRPTSGQKTSHLHHLPLSSDPPPPALPVQSGLQKNNANNSALVPVSQSSSSAGNRLLVMPSSSASSSARLSKERKQEYPLKASNHLSSGSVQQPTSAYLNSYLQPQPCCNHAQQPPLPQVVPGHFRGTEAPHNIISSQESPDGTFEISV</sequence>
<evidence type="ECO:0000313" key="2">
    <source>
        <dbReference type="EMBL" id="VDN39394.1"/>
    </source>
</evidence>
<dbReference type="AlphaFoldDB" id="A0A3P7N9W0"/>
<dbReference type="Proteomes" id="UP000281553">
    <property type="component" value="Unassembled WGS sequence"/>
</dbReference>
<name>A0A3P7N9W0_DIBLA</name>